<keyword evidence="1" id="KW-0812">Transmembrane</keyword>
<evidence type="ECO:0000256" key="1">
    <source>
        <dbReference type="SAM" id="Phobius"/>
    </source>
</evidence>
<comment type="caution">
    <text evidence="2">The sequence shown here is derived from an EMBL/GenBank/DDBJ whole genome shotgun (WGS) entry which is preliminary data.</text>
</comment>
<gene>
    <name evidence="3" type="ORF">GBG18_03380</name>
    <name evidence="2" type="ORF">GBG19_08540</name>
</gene>
<dbReference type="EMBL" id="WFKK01000022">
    <property type="protein sequence ID" value="KAB7888648.1"/>
    <property type="molecule type" value="Genomic_DNA"/>
</dbReference>
<evidence type="ECO:0000313" key="4">
    <source>
        <dbReference type="Proteomes" id="UP000461010"/>
    </source>
</evidence>
<keyword evidence="1" id="KW-0472">Membrane</keyword>
<keyword evidence="4" id="KW-1185">Reference proteome</keyword>
<proteinExistence type="predicted"/>
<name>A0A6L4WS61_9BACT</name>
<accession>A0A6L4WS61</accession>
<dbReference type="Proteomes" id="UP000472839">
    <property type="component" value="Unassembled WGS sequence"/>
</dbReference>
<sequence>MKYITIEKLKILKYIFLFCLISNNLLYAYDKYQMTKDFSLSFQKMLPLQLTPNLSITRVFAIKDTLNIVAATSLNLNSYEEQQKLGNEMVINNYKKLKNLAKVQMLKTNCLKTDTRELLYLGMKQNIQYISNDKFPLFSFILEEKDCVKNSFNPKEKMLSKPFLFQLKEFNLNVVEKVLSMSDNDNRRFVYGLKNSIISEALKNMKKIKNRKERDLLLDNLTMSILLLEKLAKEDKVKQQYKELYENYLDIKFDVIDTKKLIEEETKINENLRKFKKDISDEQFFKIYGKDMYYTYNLIEKISRESNKNKY</sequence>
<dbReference type="Proteomes" id="UP000461010">
    <property type="component" value="Unassembled WGS sequence"/>
</dbReference>
<evidence type="ECO:0000313" key="5">
    <source>
        <dbReference type="Proteomes" id="UP000472839"/>
    </source>
</evidence>
<feature type="transmembrane region" description="Helical" evidence="1">
    <location>
        <begin position="12"/>
        <end position="29"/>
    </location>
</feature>
<dbReference type="AlphaFoldDB" id="A0A6L4WS61"/>
<organism evidence="2 5">
    <name type="scientific">Poseidonibacter ostreae</name>
    <dbReference type="NCBI Taxonomy" id="2654171"/>
    <lineage>
        <taxon>Bacteria</taxon>
        <taxon>Pseudomonadati</taxon>
        <taxon>Campylobacterota</taxon>
        <taxon>Epsilonproteobacteria</taxon>
        <taxon>Campylobacterales</taxon>
        <taxon>Arcobacteraceae</taxon>
        <taxon>Poseidonibacter</taxon>
    </lineage>
</organism>
<reference evidence="4 5" key="1">
    <citation type="submission" date="2019-10" db="EMBL/GenBank/DDBJ databases">
        <title>Poseidonibacter ostreae sp. nov., isolated from the gut of the Ostrea denselamellosa.</title>
        <authorList>
            <person name="Choi A."/>
        </authorList>
    </citation>
    <scope>NUCLEOTIDE SEQUENCE [LARGE SCALE GENOMIC DNA]</scope>
    <source>
        <strain evidence="2 5">SJOD-M-33</strain>
        <strain evidence="3 4">SJOD-M-5</strain>
    </source>
</reference>
<protein>
    <submittedName>
        <fullName evidence="2">Uncharacterized protein</fullName>
    </submittedName>
</protein>
<keyword evidence="1" id="KW-1133">Transmembrane helix</keyword>
<evidence type="ECO:0000313" key="3">
    <source>
        <dbReference type="EMBL" id="KAB7892305.1"/>
    </source>
</evidence>
<dbReference type="RefSeq" id="WP_152188406.1">
    <property type="nucleotide sequence ID" value="NZ_WFKI01000006.1"/>
</dbReference>
<evidence type="ECO:0000313" key="2">
    <source>
        <dbReference type="EMBL" id="KAB7888648.1"/>
    </source>
</evidence>
<dbReference type="EMBL" id="WFKJ01000006">
    <property type="protein sequence ID" value="KAB7892305.1"/>
    <property type="molecule type" value="Genomic_DNA"/>
</dbReference>